<evidence type="ECO:0000256" key="1">
    <source>
        <dbReference type="SAM" id="MobiDB-lite"/>
    </source>
</evidence>
<dbReference type="OrthoDB" id="598142at2"/>
<gene>
    <name evidence="2" type="ORF">SAMN05421847_1630</name>
</gene>
<accession>A0A1H5Y1U6</accession>
<keyword evidence="3" id="KW-1185">Reference proteome</keyword>
<dbReference type="SUPFAM" id="SSF50249">
    <property type="entry name" value="Nucleic acid-binding proteins"/>
    <property type="match status" value="1"/>
</dbReference>
<dbReference type="Pfam" id="PF11325">
    <property type="entry name" value="DUF3127"/>
    <property type="match status" value="1"/>
</dbReference>
<reference evidence="3" key="1">
    <citation type="submission" date="2016-10" db="EMBL/GenBank/DDBJ databases">
        <authorList>
            <person name="Varghese N."/>
            <person name="Submissions S."/>
        </authorList>
    </citation>
    <scope>NUCLEOTIDE SEQUENCE [LARGE SCALE GENOMIC DNA]</scope>
    <source>
        <strain evidence="3">DSM 21580</strain>
    </source>
</reference>
<feature type="region of interest" description="Disordered" evidence="1">
    <location>
        <begin position="93"/>
        <end position="125"/>
    </location>
</feature>
<protein>
    <recommendedName>
        <fullName evidence="4">DUF3127 domain-containing protein</fullName>
    </recommendedName>
</protein>
<evidence type="ECO:0000313" key="2">
    <source>
        <dbReference type="EMBL" id="SEG17516.1"/>
    </source>
</evidence>
<evidence type="ECO:0008006" key="4">
    <source>
        <dbReference type="Google" id="ProtNLM"/>
    </source>
</evidence>
<dbReference type="EMBL" id="FNUS01000003">
    <property type="protein sequence ID" value="SEG17516.1"/>
    <property type="molecule type" value="Genomic_DNA"/>
</dbReference>
<dbReference type="RefSeq" id="WP_103913592.1">
    <property type="nucleotide sequence ID" value="NZ_FNUS01000003.1"/>
</dbReference>
<sequence length="125" mass="14101">MELQGTVKKVTDLQTFSSGFQKRELILMTEEQYPQPISIEFLQDKADLAAKFAEGERVKVSINIRGREWTSPDNVVKYFNSIVGWRIEKLENAAAEPTSAPQSSTPQESTKATDVFAEDEDDLPF</sequence>
<dbReference type="Proteomes" id="UP000236738">
    <property type="component" value="Unassembled WGS sequence"/>
</dbReference>
<name>A0A1H5Y1U6_9FLAO</name>
<dbReference type="InterPro" id="IPR012340">
    <property type="entry name" value="NA-bd_OB-fold"/>
</dbReference>
<organism evidence="2 3">
    <name type="scientific">Halpernia humi</name>
    <dbReference type="NCBI Taxonomy" id="493375"/>
    <lineage>
        <taxon>Bacteria</taxon>
        <taxon>Pseudomonadati</taxon>
        <taxon>Bacteroidota</taxon>
        <taxon>Flavobacteriia</taxon>
        <taxon>Flavobacteriales</taxon>
        <taxon>Weeksellaceae</taxon>
        <taxon>Chryseobacterium group</taxon>
        <taxon>Halpernia</taxon>
    </lineage>
</organism>
<feature type="compositionally biased region" description="Acidic residues" evidence="1">
    <location>
        <begin position="116"/>
        <end position="125"/>
    </location>
</feature>
<feature type="compositionally biased region" description="Polar residues" evidence="1">
    <location>
        <begin position="99"/>
        <end position="112"/>
    </location>
</feature>
<dbReference type="InterPro" id="IPR021474">
    <property type="entry name" value="DUF3127"/>
</dbReference>
<evidence type="ECO:0000313" key="3">
    <source>
        <dbReference type="Proteomes" id="UP000236738"/>
    </source>
</evidence>
<dbReference type="AlphaFoldDB" id="A0A1H5Y1U6"/>
<proteinExistence type="predicted"/>